<keyword evidence="3" id="KW-0812">Transmembrane</keyword>
<evidence type="ECO:0000256" key="3">
    <source>
        <dbReference type="SAM" id="Phobius"/>
    </source>
</evidence>
<gene>
    <name evidence="5" type="ORF">GCM10010470_05260</name>
</gene>
<proteinExistence type="inferred from homology"/>
<evidence type="ECO:0000313" key="5">
    <source>
        <dbReference type="EMBL" id="GAA2775849.1"/>
    </source>
</evidence>
<keyword evidence="6" id="KW-1185">Reference proteome</keyword>
<evidence type="ECO:0000256" key="1">
    <source>
        <dbReference type="ARBA" id="ARBA00006464"/>
    </source>
</evidence>
<comment type="caution">
    <text evidence="5">The sequence shown here is derived from an EMBL/GenBank/DDBJ whole genome shotgun (WGS) entry which is preliminary data.</text>
</comment>
<reference evidence="5 6" key="1">
    <citation type="journal article" date="2019" name="Int. J. Syst. Evol. Microbiol.">
        <title>The Global Catalogue of Microorganisms (GCM) 10K type strain sequencing project: providing services to taxonomists for standard genome sequencing and annotation.</title>
        <authorList>
            <consortium name="The Broad Institute Genomics Platform"/>
            <consortium name="The Broad Institute Genome Sequencing Center for Infectious Disease"/>
            <person name="Wu L."/>
            <person name="Ma J."/>
        </authorList>
    </citation>
    <scope>NUCLEOTIDE SEQUENCE [LARGE SCALE GENOMIC DNA]</scope>
    <source>
        <strain evidence="5 6">JCM 9383</strain>
    </source>
</reference>
<protein>
    <recommendedName>
        <fullName evidence="4">Bacterial sugar transferase domain-containing protein</fullName>
    </recommendedName>
</protein>
<feature type="transmembrane region" description="Helical" evidence="3">
    <location>
        <begin position="55"/>
        <end position="71"/>
    </location>
</feature>
<evidence type="ECO:0000256" key="2">
    <source>
        <dbReference type="SAM" id="MobiDB-lite"/>
    </source>
</evidence>
<feature type="region of interest" description="Disordered" evidence="2">
    <location>
        <begin position="407"/>
        <end position="441"/>
    </location>
</feature>
<evidence type="ECO:0000313" key="6">
    <source>
        <dbReference type="Proteomes" id="UP001500979"/>
    </source>
</evidence>
<dbReference type="Pfam" id="PF02397">
    <property type="entry name" value="Bac_transf"/>
    <property type="match status" value="1"/>
</dbReference>
<dbReference type="Proteomes" id="UP001500979">
    <property type="component" value="Unassembled WGS sequence"/>
</dbReference>
<dbReference type="PANTHER" id="PTHR30576:SF0">
    <property type="entry name" value="UNDECAPRENYL-PHOSPHATE N-ACETYLGALACTOSAMINYL 1-PHOSPHATE TRANSFERASE-RELATED"/>
    <property type="match status" value="1"/>
</dbReference>
<dbReference type="InterPro" id="IPR036291">
    <property type="entry name" value="NAD(P)-bd_dom_sf"/>
</dbReference>
<dbReference type="SUPFAM" id="SSF51735">
    <property type="entry name" value="NAD(P)-binding Rossmann-fold domains"/>
    <property type="match status" value="1"/>
</dbReference>
<dbReference type="InterPro" id="IPR003362">
    <property type="entry name" value="Bact_transf"/>
</dbReference>
<organism evidence="5 6">
    <name type="scientific">Saccharopolyspora taberi</name>
    <dbReference type="NCBI Taxonomy" id="60895"/>
    <lineage>
        <taxon>Bacteria</taxon>
        <taxon>Bacillati</taxon>
        <taxon>Actinomycetota</taxon>
        <taxon>Actinomycetes</taxon>
        <taxon>Pseudonocardiales</taxon>
        <taxon>Pseudonocardiaceae</taxon>
        <taxon>Saccharopolyspora</taxon>
    </lineage>
</organism>
<dbReference type="Pfam" id="PF13727">
    <property type="entry name" value="CoA_binding_3"/>
    <property type="match status" value="1"/>
</dbReference>
<dbReference type="PANTHER" id="PTHR30576">
    <property type="entry name" value="COLANIC BIOSYNTHESIS UDP-GLUCOSE LIPID CARRIER TRANSFERASE"/>
    <property type="match status" value="1"/>
</dbReference>
<dbReference type="RefSeq" id="WP_344677694.1">
    <property type="nucleotide sequence ID" value="NZ_BAAAUX010000002.1"/>
</dbReference>
<feature type="domain" description="Bacterial sugar transferase" evidence="4">
    <location>
        <begin position="229"/>
        <end position="399"/>
    </location>
</feature>
<accession>A0ABN3V3L8</accession>
<name>A0ABN3V3L8_9PSEU</name>
<comment type="similarity">
    <text evidence="1">Belongs to the bacterial sugar transferase family.</text>
</comment>
<keyword evidence="3" id="KW-1133">Transmembrane helix</keyword>
<feature type="transmembrane region" description="Helical" evidence="3">
    <location>
        <begin position="6"/>
        <end position="34"/>
    </location>
</feature>
<feature type="transmembrane region" description="Helical" evidence="3">
    <location>
        <begin position="77"/>
        <end position="97"/>
    </location>
</feature>
<sequence>MPAADAVALVVAAVLAGDALLPALGCAAVVLCLLSGQGLHRMRVSLRVWDQAPRMTLTAMAAVVVVLPWTPPGRAVLLGVLTSGALVVVRGSAFALLRIAHRRGRLCERALIVGGGETADQLARITREHPEFGLRVVGFVDDAATGPAPLGGVAELPEVISEHRVDRVLICSPGSAELVTAVRALRADVWVVPNLPELGLALPRGCLDDLWGIPLLPLRRANPLAALGKRVFDLAACLLLGLVAVPLVLVFGGLSRGGALFRQWRVTRTDRRARVIKLRTLVDPGQRWAVAPGECTALARWLRATHLDELPQLLNVLRGEMSLVGPRPERPCYAARFAEEIPHYADRHRMTGGMTGWAQVHGLHGDTSIPDRARFDNQYVEYWSLWMDLVIVARTAAIVTGECVRAGRARPGNPRRRRPGPARRAAGAAGETDPEAMGGRR</sequence>
<feature type="transmembrane region" description="Helical" evidence="3">
    <location>
        <begin position="231"/>
        <end position="254"/>
    </location>
</feature>
<dbReference type="EMBL" id="BAAAUX010000002">
    <property type="protein sequence ID" value="GAA2775849.1"/>
    <property type="molecule type" value="Genomic_DNA"/>
</dbReference>
<dbReference type="Gene3D" id="3.40.50.720">
    <property type="entry name" value="NAD(P)-binding Rossmann-like Domain"/>
    <property type="match status" value="1"/>
</dbReference>
<keyword evidence="3" id="KW-0472">Membrane</keyword>
<evidence type="ECO:0000259" key="4">
    <source>
        <dbReference type="Pfam" id="PF02397"/>
    </source>
</evidence>